<name>A0A831SRU0_PROAE</name>
<proteinExistence type="predicted"/>
<accession>A0A831SRU0</accession>
<reference evidence="2" key="1">
    <citation type="journal article" date="2020" name="mSystems">
        <title>Genome- and Community-Level Interaction Insights into Carbon Utilization and Element Cycling Functions of Hydrothermarchaeota in Hydrothermal Sediment.</title>
        <authorList>
            <person name="Zhou Z."/>
            <person name="Liu Y."/>
            <person name="Xu W."/>
            <person name="Pan J."/>
            <person name="Luo Z.H."/>
            <person name="Li M."/>
        </authorList>
    </citation>
    <scope>NUCLEOTIDE SEQUENCE [LARGE SCALE GENOMIC DNA]</scope>
    <source>
        <strain evidence="2">SpSt-1181</strain>
    </source>
</reference>
<organism evidence="2">
    <name type="scientific">Prosthecochloris aestuarii</name>
    <dbReference type="NCBI Taxonomy" id="1102"/>
    <lineage>
        <taxon>Bacteria</taxon>
        <taxon>Pseudomonadati</taxon>
        <taxon>Chlorobiota</taxon>
        <taxon>Chlorobiia</taxon>
        <taxon>Chlorobiales</taxon>
        <taxon>Chlorobiaceae</taxon>
        <taxon>Prosthecochloris</taxon>
    </lineage>
</organism>
<dbReference type="AlphaFoldDB" id="A0A831SRU0"/>
<keyword evidence="1" id="KW-0472">Membrane</keyword>
<keyword evidence="1" id="KW-1133">Transmembrane helix</keyword>
<gene>
    <name evidence="2" type="ORF">ENN50_08655</name>
</gene>
<comment type="caution">
    <text evidence="2">The sequence shown here is derived from an EMBL/GenBank/DDBJ whole genome shotgun (WGS) entry which is preliminary data.</text>
</comment>
<sequence>MRNNAPDTRSRARITVGTAVSLASSAVFIFLGLYIAVFLSQRGGAHAGDIYPIALLVGSYGMIRLWRTIRAMNNDHEHSDTEEK</sequence>
<dbReference type="Proteomes" id="UP000886335">
    <property type="component" value="Unassembled WGS sequence"/>
</dbReference>
<evidence type="ECO:0000256" key="1">
    <source>
        <dbReference type="SAM" id="Phobius"/>
    </source>
</evidence>
<dbReference type="EMBL" id="DSBW01000186">
    <property type="protein sequence ID" value="HED31726.1"/>
    <property type="molecule type" value="Genomic_DNA"/>
</dbReference>
<evidence type="ECO:0000313" key="2">
    <source>
        <dbReference type="EMBL" id="HED31726.1"/>
    </source>
</evidence>
<protein>
    <submittedName>
        <fullName evidence="2">Uncharacterized protein</fullName>
    </submittedName>
</protein>
<feature type="transmembrane region" description="Helical" evidence="1">
    <location>
        <begin position="12"/>
        <end position="38"/>
    </location>
</feature>
<feature type="transmembrane region" description="Helical" evidence="1">
    <location>
        <begin position="50"/>
        <end position="66"/>
    </location>
</feature>
<keyword evidence="1" id="KW-0812">Transmembrane</keyword>